<keyword evidence="2 4" id="KW-0418">Kinase</keyword>
<dbReference type="RefSeq" id="WP_324716788.1">
    <property type="nucleotide sequence ID" value="NZ_CP141615.1"/>
</dbReference>
<reference evidence="4 5" key="1">
    <citation type="journal article" date="2024" name="Front. Microbiol.">
        <title>Novel thermophilic genera Geochorda gen. nov. and Carboxydochorda gen. nov. from the deep terrestrial subsurface reveal the ecophysiological diversity in the class Limnochordia.</title>
        <authorList>
            <person name="Karnachuk O.V."/>
            <person name="Lukina A.P."/>
            <person name="Avakyan M.R."/>
            <person name="Kadnikov V.V."/>
            <person name="Begmatov S."/>
            <person name="Beletsky A.V."/>
            <person name="Vlasova K.G."/>
            <person name="Novikov A.A."/>
            <person name="Shcherbakova V.A."/>
            <person name="Mardanov A.V."/>
            <person name="Ravin N.V."/>
        </authorList>
    </citation>
    <scope>NUCLEOTIDE SEQUENCE [LARGE SCALE GENOMIC DNA]</scope>
    <source>
        <strain evidence="4 5">L945</strain>
    </source>
</reference>
<dbReference type="PANTHER" id="PTHR10584">
    <property type="entry name" value="SUGAR KINASE"/>
    <property type="match status" value="1"/>
</dbReference>
<evidence type="ECO:0000313" key="5">
    <source>
        <dbReference type="Proteomes" id="UP001332192"/>
    </source>
</evidence>
<dbReference type="PANTHER" id="PTHR10584:SF166">
    <property type="entry name" value="RIBOKINASE"/>
    <property type="match status" value="1"/>
</dbReference>
<dbReference type="Gene3D" id="3.40.1190.20">
    <property type="match status" value="1"/>
</dbReference>
<keyword evidence="5" id="KW-1185">Reference proteome</keyword>
<dbReference type="EMBL" id="CP141615">
    <property type="protein sequence ID" value="WRP17518.1"/>
    <property type="molecule type" value="Genomic_DNA"/>
</dbReference>
<organism evidence="4 5">
    <name type="scientific">Carboxydichorda subterranea</name>
    <dbReference type="NCBI Taxonomy" id="3109565"/>
    <lineage>
        <taxon>Bacteria</taxon>
        <taxon>Bacillati</taxon>
        <taxon>Bacillota</taxon>
        <taxon>Limnochordia</taxon>
        <taxon>Limnochordales</taxon>
        <taxon>Geochordaceae</taxon>
        <taxon>Carboxydichorda</taxon>
    </lineage>
</organism>
<accession>A0ABZ1BZK3</accession>
<feature type="domain" description="Carbohydrate kinase PfkB" evidence="3">
    <location>
        <begin position="49"/>
        <end position="303"/>
    </location>
</feature>
<dbReference type="InterPro" id="IPR029056">
    <property type="entry name" value="Ribokinase-like"/>
</dbReference>
<name>A0ABZ1BZK3_9FIRM</name>
<evidence type="ECO:0000256" key="1">
    <source>
        <dbReference type="ARBA" id="ARBA00022679"/>
    </source>
</evidence>
<dbReference type="InterPro" id="IPR002173">
    <property type="entry name" value="Carboh/pur_kinase_PfkB_CS"/>
</dbReference>
<evidence type="ECO:0000313" key="4">
    <source>
        <dbReference type="EMBL" id="WRP17518.1"/>
    </source>
</evidence>
<dbReference type="SUPFAM" id="SSF53613">
    <property type="entry name" value="Ribokinase-like"/>
    <property type="match status" value="1"/>
</dbReference>
<evidence type="ECO:0000256" key="2">
    <source>
        <dbReference type="ARBA" id="ARBA00022777"/>
    </source>
</evidence>
<dbReference type="GO" id="GO:0016301">
    <property type="term" value="F:kinase activity"/>
    <property type="evidence" value="ECO:0007669"/>
    <property type="project" value="UniProtKB-KW"/>
</dbReference>
<gene>
    <name evidence="4" type="ORF">U7230_00420</name>
</gene>
<evidence type="ECO:0000259" key="3">
    <source>
        <dbReference type="Pfam" id="PF00294"/>
    </source>
</evidence>
<dbReference type="PROSITE" id="PS00584">
    <property type="entry name" value="PFKB_KINASES_2"/>
    <property type="match status" value="1"/>
</dbReference>
<dbReference type="InterPro" id="IPR011611">
    <property type="entry name" value="PfkB_dom"/>
</dbReference>
<sequence length="321" mass="34129">MKQASDVTVLGELNPDIVLSRVQGKPAPGRERVVEDAIITIGSSSAICATILARLGIRVRFVGMVGADWFGRFMVEALKNEGIATSVKVDPSVKTGVTVAITGTDERMLITFPGAMAAMKGRDVDLEAVLGSRHLHAGSFFLQTALQHDLPVILRTAVEAGMTTSLDPGHDPAERWAGLENVLPWVTVLMLNEVELLGIARTLTGDVGIQNPHDAARAVCETVREMVVVKRGKDGAFAVSRDGRLVESPPFRVDPVDTTGAGDAFDAGFIVQWLAGAPVESRLAFANACGAIATTYPGGTPGFPSLERVMEFMAQRGRGIR</sequence>
<proteinExistence type="predicted"/>
<protein>
    <submittedName>
        <fullName evidence="4">Carbohydrate kinase family protein</fullName>
    </submittedName>
</protein>
<dbReference type="Pfam" id="PF00294">
    <property type="entry name" value="PfkB"/>
    <property type="match status" value="1"/>
</dbReference>
<keyword evidence="1" id="KW-0808">Transferase</keyword>
<dbReference type="Proteomes" id="UP001332192">
    <property type="component" value="Chromosome"/>
</dbReference>
<dbReference type="CDD" id="cd01166">
    <property type="entry name" value="KdgK"/>
    <property type="match status" value="1"/>
</dbReference>